<feature type="transmembrane region" description="Helical" evidence="2">
    <location>
        <begin position="272"/>
        <end position="293"/>
    </location>
</feature>
<feature type="transmembrane region" description="Helical" evidence="2">
    <location>
        <begin position="313"/>
        <end position="332"/>
    </location>
</feature>
<protein>
    <submittedName>
        <fullName evidence="3">TIGR00341 family protein</fullName>
    </submittedName>
</protein>
<name>A0A062V6C3_9EURY</name>
<dbReference type="PANTHER" id="PTHR20992">
    <property type="entry name" value="AT15442P-RELATED"/>
    <property type="match status" value="1"/>
</dbReference>
<dbReference type="OrthoDB" id="3266at2157"/>
<feature type="transmembrane region" description="Helical" evidence="2">
    <location>
        <begin position="219"/>
        <end position="251"/>
    </location>
</feature>
<reference evidence="3 4" key="1">
    <citation type="journal article" date="2013" name="Nature">
        <title>Anaerobic oxidation of methane coupled to nitrate reduction in a novel archaeal lineage.</title>
        <authorList>
            <person name="Haroon M.F."/>
            <person name="Hu S."/>
            <person name="Shi Y."/>
            <person name="Imelfort M."/>
            <person name="Keller J."/>
            <person name="Hugenholtz P."/>
            <person name="Yuan Z."/>
            <person name="Tyson G.W."/>
        </authorList>
    </citation>
    <scope>NUCLEOTIDE SEQUENCE [LARGE SCALE GENOMIC DNA]</scope>
    <source>
        <strain evidence="3 4">ANME-2d</strain>
    </source>
</reference>
<evidence type="ECO:0000256" key="2">
    <source>
        <dbReference type="SAM" id="Phobius"/>
    </source>
</evidence>
<feature type="region of interest" description="Disordered" evidence="1">
    <location>
        <begin position="81"/>
        <end position="102"/>
    </location>
</feature>
<organism evidence="3 4">
    <name type="scientific">Candidatus Methanoperedens nitratireducens</name>
    <dbReference type="NCBI Taxonomy" id="1392998"/>
    <lineage>
        <taxon>Archaea</taxon>
        <taxon>Methanobacteriati</taxon>
        <taxon>Methanobacteriota</taxon>
        <taxon>Stenosarchaea group</taxon>
        <taxon>Methanomicrobia</taxon>
        <taxon>Methanosarcinales</taxon>
        <taxon>ANME-2 cluster</taxon>
        <taxon>Candidatus Methanoperedentaceae</taxon>
        <taxon>Candidatus Methanoperedens</taxon>
    </lineage>
</organism>
<feature type="transmembrane region" description="Helical" evidence="2">
    <location>
        <begin position="122"/>
        <end position="139"/>
    </location>
</feature>
<evidence type="ECO:0000313" key="3">
    <source>
        <dbReference type="EMBL" id="KCZ72857.1"/>
    </source>
</evidence>
<dbReference type="InterPro" id="IPR005240">
    <property type="entry name" value="DUF389"/>
</dbReference>
<sequence>MVLRLIEVVLPEENTRGIQELLKEQQLLSIWFKELSEGQMLVRILLLAEKVDGVLDILEKNFGMITDFRIIILPVEATMPRPAEEKPPKKEGTEPEKKSNADRISREELYTDITGSTRLSNVYVAMILLSSIVAAFGLLKNNIAVIIGAMVIAPMLGPNMALSLATTLGDIVLARTALKASATGILIALIISVLAGFIFTVNPDIPEIASRTKVELDDVAIALASGSAGALAFTTGVSAILIGVMVAVALLPPLVTFGLMLGSGNEQLASGALLLFFVNIICVNLAGVITFLAQGIRPKTWWEADKAMRMTRIAIGLWIILLLSLIIVILLLQKS</sequence>
<accession>A0A062V6C3</accession>
<evidence type="ECO:0000256" key="1">
    <source>
        <dbReference type="SAM" id="MobiDB-lite"/>
    </source>
</evidence>
<feature type="transmembrane region" description="Helical" evidence="2">
    <location>
        <begin position="177"/>
        <end position="199"/>
    </location>
</feature>
<dbReference type="PANTHER" id="PTHR20992:SF9">
    <property type="entry name" value="AT15442P-RELATED"/>
    <property type="match status" value="1"/>
</dbReference>
<dbReference type="Proteomes" id="UP000027153">
    <property type="component" value="Unassembled WGS sequence"/>
</dbReference>
<keyword evidence="2" id="KW-0812">Transmembrane</keyword>
<keyword evidence="4" id="KW-1185">Reference proteome</keyword>
<dbReference type="NCBIfam" id="TIGR00341">
    <property type="entry name" value="TIGR00341 family protein"/>
    <property type="match status" value="1"/>
</dbReference>
<dbReference type="EMBL" id="JMIY01000002">
    <property type="protein sequence ID" value="KCZ72857.1"/>
    <property type="molecule type" value="Genomic_DNA"/>
</dbReference>
<keyword evidence="2" id="KW-1133">Transmembrane helix</keyword>
<evidence type="ECO:0000313" key="4">
    <source>
        <dbReference type="Proteomes" id="UP000027153"/>
    </source>
</evidence>
<gene>
    <name evidence="3" type="ORF">ANME2D_01292</name>
</gene>
<feature type="compositionally biased region" description="Basic and acidic residues" evidence="1">
    <location>
        <begin position="82"/>
        <end position="102"/>
    </location>
</feature>
<comment type="caution">
    <text evidence="3">The sequence shown here is derived from an EMBL/GenBank/DDBJ whole genome shotgun (WGS) entry which is preliminary data.</text>
</comment>
<dbReference type="PATRIC" id="fig|1392998.3.peg.871"/>
<dbReference type="Pfam" id="PF04087">
    <property type="entry name" value="DUF389"/>
    <property type="match status" value="1"/>
</dbReference>
<feature type="transmembrane region" description="Helical" evidence="2">
    <location>
        <begin position="145"/>
        <end position="165"/>
    </location>
</feature>
<keyword evidence="2" id="KW-0472">Membrane</keyword>
<dbReference type="AlphaFoldDB" id="A0A062V6C3"/>
<dbReference type="RefSeq" id="WP_048089867.1">
    <property type="nucleotide sequence ID" value="NZ_JMIY01000002.1"/>
</dbReference>
<proteinExistence type="predicted"/>